<comment type="caution">
    <text evidence="2">The sequence shown here is derived from an EMBL/GenBank/DDBJ whole genome shotgun (WGS) entry which is preliminary data.</text>
</comment>
<proteinExistence type="predicted"/>
<evidence type="ECO:0000313" key="2">
    <source>
        <dbReference type="EMBL" id="MBM6878433.1"/>
    </source>
</evidence>
<dbReference type="PANTHER" id="PTHR33434:SF2">
    <property type="entry name" value="FATTY ACID-BINDING PROTEIN TM_1468"/>
    <property type="match status" value="1"/>
</dbReference>
<protein>
    <submittedName>
        <fullName evidence="2">DegV family protein</fullName>
    </submittedName>
</protein>
<keyword evidence="1" id="KW-0446">Lipid-binding</keyword>
<dbReference type="EMBL" id="JACSNV010000014">
    <property type="protein sequence ID" value="MBM6878433.1"/>
    <property type="molecule type" value="Genomic_DNA"/>
</dbReference>
<dbReference type="InterPro" id="IPR050270">
    <property type="entry name" value="DegV_domain_contain"/>
</dbReference>
<dbReference type="InterPro" id="IPR003797">
    <property type="entry name" value="DegV"/>
</dbReference>
<keyword evidence="3" id="KW-1185">Reference proteome</keyword>
<dbReference type="PANTHER" id="PTHR33434">
    <property type="entry name" value="DEGV DOMAIN-CONTAINING PROTEIN DR_1986-RELATED"/>
    <property type="match status" value="1"/>
</dbReference>
<organism evidence="2 3">
    <name type="scientific">Anaerotignum lactatifermentans</name>
    <dbReference type="NCBI Taxonomy" id="160404"/>
    <lineage>
        <taxon>Bacteria</taxon>
        <taxon>Bacillati</taxon>
        <taxon>Bacillota</taxon>
        <taxon>Clostridia</taxon>
        <taxon>Lachnospirales</taxon>
        <taxon>Anaerotignaceae</taxon>
        <taxon>Anaerotignum</taxon>
    </lineage>
</organism>
<dbReference type="RefSeq" id="WP_205134238.1">
    <property type="nucleotide sequence ID" value="NZ_JACSNT010000014.1"/>
</dbReference>
<reference evidence="2 3" key="1">
    <citation type="journal article" date="2021" name="Sci. Rep.">
        <title>The distribution of antibiotic resistance genes in chicken gut microbiota commensals.</title>
        <authorList>
            <person name="Juricova H."/>
            <person name="Matiasovicova J."/>
            <person name="Kubasova T."/>
            <person name="Cejkova D."/>
            <person name="Rychlik I."/>
        </authorList>
    </citation>
    <scope>NUCLEOTIDE SEQUENCE [LARGE SCALE GENOMIC DNA]</scope>
    <source>
        <strain evidence="2 3">An431b</strain>
    </source>
</reference>
<evidence type="ECO:0000313" key="3">
    <source>
        <dbReference type="Proteomes" id="UP000729290"/>
    </source>
</evidence>
<evidence type="ECO:0000256" key="1">
    <source>
        <dbReference type="ARBA" id="ARBA00023121"/>
    </source>
</evidence>
<gene>
    <name evidence="2" type="ORF">H9X83_09745</name>
</gene>
<accession>A0ABS2GCC0</accession>
<dbReference type="SUPFAM" id="SSF82549">
    <property type="entry name" value="DAK1/DegV-like"/>
    <property type="match status" value="1"/>
</dbReference>
<sequence length="301" mass="33456">MTFQVISDSACDIDPRVEQEKGILLVPYYVSFVPEVYQKERTEMPVPAFYRQMAEHPGVFPKTSMPTVEDYADVFRPASEKGLPVLCICLSAKFSGSYQSACLAREEVLEEFPDAQILVMDSACATAEQGLLVEQAAQMAAADVPFLEAAALLEQVKQTGRILFTTANLDYLQKGGRIGKVMKMAAVALKIKPLMEMKAGELFPVGMSRSRKKSLSAILAELEKAFGGRKEEINLYRFAVGFGYGKEEAAAFYEEVEEKLRQMGYTGDLPLYQIGATIGVHTGPYPIGFGYMRRWETMKEE</sequence>
<dbReference type="Gene3D" id="3.30.1180.10">
    <property type="match status" value="1"/>
</dbReference>
<dbReference type="InterPro" id="IPR043168">
    <property type="entry name" value="DegV_C"/>
</dbReference>
<name>A0ABS2GCC0_9FIRM</name>
<dbReference type="Proteomes" id="UP000729290">
    <property type="component" value="Unassembled WGS sequence"/>
</dbReference>
<dbReference type="PROSITE" id="PS51482">
    <property type="entry name" value="DEGV"/>
    <property type="match status" value="1"/>
</dbReference>
<dbReference type="Pfam" id="PF02645">
    <property type="entry name" value="DegV"/>
    <property type="match status" value="1"/>
</dbReference>
<dbReference type="NCBIfam" id="TIGR00762">
    <property type="entry name" value="DegV"/>
    <property type="match status" value="1"/>
</dbReference>
<dbReference type="Gene3D" id="3.40.50.10170">
    <property type="match status" value="1"/>
</dbReference>